<dbReference type="Pfam" id="PF08448">
    <property type="entry name" value="PAS_4"/>
    <property type="match status" value="1"/>
</dbReference>
<dbReference type="InterPro" id="IPR000014">
    <property type="entry name" value="PAS"/>
</dbReference>
<feature type="domain" description="GGDEF" evidence="4">
    <location>
        <begin position="292"/>
        <end position="424"/>
    </location>
</feature>
<dbReference type="SMART" id="SM00052">
    <property type="entry name" value="EAL"/>
    <property type="match status" value="1"/>
</dbReference>
<dbReference type="InterPro" id="IPR001633">
    <property type="entry name" value="EAL_dom"/>
</dbReference>
<dbReference type="Gene3D" id="3.30.450.20">
    <property type="entry name" value="PAS domain"/>
    <property type="match status" value="2"/>
</dbReference>
<dbReference type="CDD" id="cd00130">
    <property type="entry name" value="PAS"/>
    <property type="match status" value="2"/>
</dbReference>
<dbReference type="Gene3D" id="3.30.70.270">
    <property type="match status" value="1"/>
</dbReference>
<evidence type="ECO:0000259" key="1">
    <source>
        <dbReference type="PROSITE" id="PS50112"/>
    </source>
</evidence>
<comment type="caution">
    <text evidence="5">The sequence shown here is derived from an EMBL/GenBank/DDBJ whole genome shotgun (WGS) entry which is preliminary data.</text>
</comment>
<dbReference type="PROSITE" id="PS50883">
    <property type="entry name" value="EAL"/>
    <property type="match status" value="1"/>
</dbReference>
<evidence type="ECO:0000259" key="3">
    <source>
        <dbReference type="PROSITE" id="PS50883"/>
    </source>
</evidence>
<dbReference type="PANTHER" id="PTHR44757:SF2">
    <property type="entry name" value="BIOFILM ARCHITECTURE MAINTENANCE PROTEIN MBAA"/>
    <property type="match status" value="1"/>
</dbReference>
<dbReference type="Proteomes" id="UP001597109">
    <property type="component" value="Unassembled WGS sequence"/>
</dbReference>
<feature type="domain" description="EAL" evidence="3">
    <location>
        <begin position="433"/>
        <end position="687"/>
    </location>
</feature>
<dbReference type="InterPro" id="IPR013655">
    <property type="entry name" value="PAS_fold_3"/>
</dbReference>
<dbReference type="EMBL" id="JBHTKI010000022">
    <property type="protein sequence ID" value="MFD1032507.1"/>
    <property type="molecule type" value="Genomic_DNA"/>
</dbReference>
<dbReference type="SMART" id="SM00267">
    <property type="entry name" value="GGDEF"/>
    <property type="match status" value="1"/>
</dbReference>
<dbReference type="SMART" id="SM00086">
    <property type="entry name" value="PAC"/>
    <property type="match status" value="2"/>
</dbReference>
<gene>
    <name evidence="5" type="ORF">ACFQ1X_13790</name>
</gene>
<dbReference type="InterPro" id="IPR035965">
    <property type="entry name" value="PAS-like_dom_sf"/>
</dbReference>
<dbReference type="InterPro" id="IPR035919">
    <property type="entry name" value="EAL_sf"/>
</dbReference>
<dbReference type="PROSITE" id="PS50113">
    <property type="entry name" value="PAC"/>
    <property type="match status" value="1"/>
</dbReference>
<protein>
    <submittedName>
        <fullName evidence="5">EAL domain-containing protein</fullName>
    </submittedName>
</protein>
<dbReference type="CDD" id="cd01949">
    <property type="entry name" value="GGDEF"/>
    <property type="match status" value="1"/>
</dbReference>
<dbReference type="InterPro" id="IPR013656">
    <property type="entry name" value="PAS_4"/>
</dbReference>
<dbReference type="InterPro" id="IPR043128">
    <property type="entry name" value="Rev_trsase/Diguanyl_cyclase"/>
</dbReference>
<dbReference type="Pfam" id="PF08447">
    <property type="entry name" value="PAS_3"/>
    <property type="match status" value="1"/>
</dbReference>
<dbReference type="PROSITE" id="PS50112">
    <property type="entry name" value="PAS"/>
    <property type="match status" value="2"/>
</dbReference>
<accession>A0ABW3LH74</accession>
<dbReference type="NCBIfam" id="TIGR00254">
    <property type="entry name" value="GGDEF"/>
    <property type="match status" value="1"/>
</dbReference>
<proteinExistence type="predicted"/>
<dbReference type="InterPro" id="IPR001610">
    <property type="entry name" value="PAC"/>
</dbReference>
<keyword evidence="6" id="KW-1185">Reference proteome</keyword>
<dbReference type="SUPFAM" id="SSF55073">
    <property type="entry name" value="Nucleotide cyclase"/>
    <property type="match status" value="1"/>
</dbReference>
<dbReference type="CDD" id="cd01948">
    <property type="entry name" value="EAL"/>
    <property type="match status" value="1"/>
</dbReference>
<evidence type="ECO:0000313" key="6">
    <source>
        <dbReference type="Proteomes" id="UP001597109"/>
    </source>
</evidence>
<evidence type="ECO:0000313" key="5">
    <source>
        <dbReference type="EMBL" id="MFD1032507.1"/>
    </source>
</evidence>
<feature type="domain" description="PAS" evidence="1">
    <location>
        <begin position="137"/>
        <end position="207"/>
    </location>
</feature>
<dbReference type="Pfam" id="PF00990">
    <property type="entry name" value="GGDEF"/>
    <property type="match status" value="1"/>
</dbReference>
<dbReference type="SUPFAM" id="SSF141868">
    <property type="entry name" value="EAL domain-like"/>
    <property type="match status" value="1"/>
</dbReference>
<dbReference type="InterPro" id="IPR029787">
    <property type="entry name" value="Nucleotide_cyclase"/>
</dbReference>
<dbReference type="RefSeq" id="WP_379083007.1">
    <property type="nucleotide sequence ID" value="NZ_JBHTKI010000022.1"/>
</dbReference>
<dbReference type="Pfam" id="PF00563">
    <property type="entry name" value="EAL"/>
    <property type="match status" value="1"/>
</dbReference>
<name>A0ABW3LH74_9BACL</name>
<dbReference type="InterPro" id="IPR052155">
    <property type="entry name" value="Biofilm_reg_signaling"/>
</dbReference>
<dbReference type="SMART" id="SM00091">
    <property type="entry name" value="PAS"/>
    <property type="match status" value="2"/>
</dbReference>
<dbReference type="Gene3D" id="3.20.20.450">
    <property type="entry name" value="EAL domain"/>
    <property type="match status" value="1"/>
</dbReference>
<feature type="domain" description="PAC" evidence="2">
    <location>
        <begin position="209"/>
        <end position="260"/>
    </location>
</feature>
<dbReference type="InterPro" id="IPR000160">
    <property type="entry name" value="GGDEF_dom"/>
</dbReference>
<evidence type="ECO:0000259" key="2">
    <source>
        <dbReference type="PROSITE" id="PS50113"/>
    </source>
</evidence>
<feature type="domain" description="PAS" evidence="1">
    <location>
        <begin position="36"/>
        <end position="82"/>
    </location>
</feature>
<dbReference type="InterPro" id="IPR000700">
    <property type="entry name" value="PAS-assoc_C"/>
</dbReference>
<dbReference type="NCBIfam" id="TIGR00229">
    <property type="entry name" value="sensory_box"/>
    <property type="match status" value="2"/>
</dbReference>
<dbReference type="SUPFAM" id="SSF55785">
    <property type="entry name" value="PYP-like sensor domain (PAS domain)"/>
    <property type="match status" value="2"/>
</dbReference>
<reference evidence="6" key="1">
    <citation type="journal article" date="2019" name="Int. J. Syst. Evol. Microbiol.">
        <title>The Global Catalogue of Microorganisms (GCM) 10K type strain sequencing project: providing services to taxonomists for standard genome sequencing and annotation.</title>
        <authorList>
            <consortium name="The Broad Institute Genomics Platform"/>
            <consortium name="The Broad Institute Genome Sequencing Center for Infectious Disease"/>
            <person name="Wu L."/>
            <person name="Ma J."/>
        </authorList>
    </citation>
    <scope>NUCLEOTIDE SEQUENCE [LARGE SCALE GENOMIC DNA]</scope>
    <source>
        <strain evidence="6">CCUG 56756</strain>
    </source>
</reference>
<organism evidence="5 6">
    <name type="scientific">Metaplanococcus flavidus</name>
    <dbReference type="NCBI Taxonomy" id="569883"/>
    <lineage>
        <taxon>Bacteria</taxon>
        <taxon>Bacillati</taxon>
        <taxon>Bacillota</taxon>
        <taxon>Bacilli</taxon>
        <taxon>Bacillales</taxon>
        <taxon>Caryophanaceae</taxon>
        <taxon>Metaplanococcus</taxon>
    </lineage>
</organism>
<dbReference type="PANTHER" id="PTHR44757">
    <property type="entry name" value="DIGUANYLATE CYCLASE DGCP"/>
    <property type="match status" value="1"/>
</dbReference>
<dbReference type="PROSITE" id="PS50887">
    <property type="entry name" value="GGDEF"/>
    <property type="match status" value="1"/>
</dbReference>
<sequence length="706" mass="80373">MDEYQKKDNFHEHMFEVMVQNAPVSMYILEDWTYSYVNQHFCKLVGYTKEEMLQQNITTDKLIHPDDLSIMQESVKRRIENQETEARYRLRVFKKDGSMIHVEIHASKTVMNGKAVTFGTIFDVTDEVHATLELEENRGRIKSMFDNNPDAVFTFDMEGQFTDVNQGGAELSGHTLEELLEISFTPLIVPEDLPIALHYFEEALKGNTNQYEISITRKDGQRRDLEVTCFPMNFEGITVGAFGIAKDITDRNLHKQLLEDLVFYDSLTKLPNRKLFEDRLNQVFKNTDIRKNQPVVLFLDLDRFKFINDSLGHHIGDEFLKIVATRLSENIRHTDTVGRFAGDEFAVLLPNSDRTEAVALAKRLNETLAQPYEVEGHSLSVSASIGIAFSTGSGETVDGLIKKADTAMYYTKQYGKNNYTIYSEELDQETAYKLTLEQDLKSAVKNQEFTLHYQPIIDLKTGNINAMEALIRWNHPELGLIPPDQFIPISEESGQIVSIGKWVLETACAQNKKWQQEGYPPFRICVNISTIQLQHPNFVQTLKAVLEDKELESKWLELEVTESILLEDTQTLKESLINLKTLGVSMSIDDFGTGYTSLSYLRNFSFDRVKIDRSFIQDIAAGLNGKAITSTIISLANKLKMGVVAEGIEDSTQLTYLTQENCDDGQGYYFSRPLPAEMHILSKFPENIIQSIQGKASPESEKSVKK</sequence>
<evidence type="ECO:0000259" key="4">
    <source>
        <dbReference type="PROSITE" id="PS50887"/>
    </source>
</evidence>